<evidence type="ECO:0000313" key="2">
    <source>
        <dbReference type="Proteomes" id="UP000887563"/>
    </source>
</evidence>
<dbReference type="InterPro" id="IPR008906">
    <property type="entry name" value="HATC_C_dom"/>
</dbReference>
<dbReference type="WBParaSite" id="Minc3s00985g19585">
    <property type="protein sequence ID" value="Minc3s00985g19585"/>
    <property type="gene ID" value="Minc3s00985g19585"/>
</dbReference>
<accession>A0A914M046</accession>
<protein>
    <submittedName>
        <fullName evidence="3">HAT C-terminal dimerisation domain-containing protein</fullName>
    </submittedName>
</protein>
<dbReference type="InterPro" id="IPR012337">
    <property type="entry name" value="RNaseH-like_sf"/>
</dbReference>
<evidence type="ECO:0000259" key="1">
    <source>
        <dbReference type="Pfam" id="PF05699"/>
    </source>
</evidence>
<dbReference type="PANTHER" id="PTHR47611:SF3">
    <property type="entry name" value="HAT C-TERMINAL DIMERISATION DOMAIN-CONTAINING PROTEIN"/>
    <property type="match status" value="1"/>
</dbReference>
<dbReference type="SUPFAM" id="SSF53098">
    <property type="entry name" value="Ribonuclease H-like"/>
    <property type="match status" value="1"/>
</dbReference>
<dbReference type="PANTHER" id="PTHR47611">
    <property type="entry name" value="HAT DIMERISATION DOMAIN, C-TERMINAL"/>
    <property type="match status" value="1"/>
</dbReference>
<feature type="domain" description="HAT C-terminal dimerisation" evidence="1">
    <location>
        <begin position="142"/>
        <end position="223"/>
    </location>
</feature>
<keyword evidence="2" id="KW-1185">Reference proteome</keyword>
<reference evidence="3" key="1">
    <citation type="submission" date="2022-11" db="UniProtKB">
        <authorList>
            <consortium name="WormBaseParasite"/>
        </authorList>
    </citation>
    <scope>IDENTIFICATION</scope>
</reference>
<dbReference type="Pfam" id="PF05699">
    <property type="entry name" value="Dimer_Tnp_hAT"/>
    <property type="match status" value="1"/>
</dbReference>
<evidence type="ECO:0000313" key="3">
    <source>
        <dbReference type="WBParaSite" id="Minc3s00985g19585"/>
    </source>
</evidence>
<name>A0A914M046_MELIC</name>
<organism evidence="2 3">
    <name type="scientific">Meloidogyne incognita</name>
    <name type="common">Southern root-knot nematode worm</name>
    <name type="synonym">Oxyuris incognita</name>
    <dbReference type="NCBI Taxonomy" id="6306"/>
    <lineage>
        <taxon>Eukaryota</taxon>
        <taxon>Metazoa</taxon>
        <taxon>Ecdysozoa</taxon>
        <taxon>Nematoda</taxon>
        <taxon>Chromadorea</taxon>
        <taxon>Rhabditida</taxon>
        <taxon>Tylenchina</taxon>
        <taxon>Tylenchomorpha</taxon>
        <taxon>Tylenchoidea</taxon>
        <taxon>Meloidogynidae</taxon>
        <taxon>Meloidogyninae</taxon>
        <taxon>Meloidogyne</taxon>
        <taxon>Meloidogyne incognita group</taxon>
    </lineage>
</organism>
<proteinExistence type="predicted"/>
<dbReference type="AlphaFoldDB" id="A0A914M046"/>
<sequence>MSKIWNYFTLSGRIAFCKECDYKKDFPPRAPTTTLAAWNENTAWNENRDLIISTLLDARFKLSTYFDVERQEEYKNWLITEAEKVIQIQARVSDQSNSSSTKTCAVADLFNEYERDNEMENMLNTQLPSPAELNAHQKAEVEVNEYLHSKRLQITDDPFKYWSGENSIKWPLLTKLSHRYFSAPATSSESERLFSTAGLVVSNLRTRLLPDNVEKLLFLHNNLKIYDYKYDL</sequence>
<dbReference type="Proteomes" id="UP000887563">
    <property type="component" value="Unplaced"/>
</dbReference>
<dbReference type="GO" id="GO:0046983">
    <property type="term" value="F:protein dimerization activity"/>
    <property type="evidence" value="ECO:0007669"/>
    <property type="project" value="InterPro"/>
</dbReference>